<accession>A0A4Q1KBY5</accession>
<reference evidence="3" key="1">
    <citation type="submission" date="2019-01" db="EMBL/GenBank/DDBJ databases">
        <title>Cytophagaceae bacterium strain CAR-16.</title>
        <authorList>
            <person name="Chen W.-M."/>
        </authorList>
    </citation>
    <scope>NUCLEOTIDE SEQUENCE [LARGE SCALE GENOMIC DNA]</scope>
    <source>
        <strain evidence="3">WWJ-16</strain>
    </source>
</reference>
<evidence type="ECO:0000313" key="2">
    <source>
        <dbReference type="EMBL" id="RXR24206.1"/>
    </source>
</evidence>
<organism evidence="2 3">
    <name type="scientific">Flavobacterium stagni</name>
    <dbReference type="NCBI Taxonomy" id="2506421"/>
    <lineage>
        <taxon>Bacteria</taxon>
        <taxon>Pseudomonadati</taxon>
        <taxon>Bacteroidota</taxon>
        <taxon>Flavobacteriia</taxon>
        <taxon>Flavobacteriales</taxon>
        <taxon>Flavobacteriaceae</taxon>
        <taxon>Flavobacterium</taxon>
    </lineage>
</organism>
<evidence type="ECO:0008006" key="4">
    <source>
        <dbReference type="Google" id="ProtNLM"/>
    </source>
</evidence>
<name>A0A4Q1KBY5_9FLAO</name>
<sequence>MKAIILSIVAIIATNVFAQTSKSKVNVFTQKDLNAYQLDQNTYDFIGKDSYLRRHSAVDTSSYFLDPKNYKGILNYGVSFEASDKRNYIFIEDYRVYYTDVAFERCNFSVADSIVELEGRISGGWNVMDFKGKPPRDVVEVTLGALEKGKRTIYFPYNVKDQYQGKNGDFYTLVTHNGVPKQTTFPLDTLDAAFFTAVQFKKEFNAAMPFKIRCKVTPTTVLSIGKASCYGHLYALGEMVFAQNKKRPKISPRRPKDAPRFQSIIENNEQVNSAKPKEEASAYYQLTAQAEQCIISRQYAKAKAAYTSLAASYPTLYARDIHNAIRVCILSRDLDSAFWWSEKLAAKGIELPYFNSKLVSGLKKNPRWKSFSARYDSIAKQAQKNWDIPLKKAMIALCDEDQSDYGLENRKDSRALYETTERVTAKLVDLLRQKGFPSEEKIGAFTKKDTVLVQAPDFYVVFRHAVQQKPKSLDELNALLDTYYKNFAFDKKRSSTHRNFPGACFHIYKGNLYIDKSCAYNSDSMVKKMVFMFKNPHGFIIDNGNYIISEYNPEDPKEWDDYYEANFNLVQKLTDDWKFYEK</sequence>
<feature type="chain" id="PRO_5020340218" description="Tetratricopeptide repeat protein" evidence="1">
    <location>
        <begin position="19"/>
        <end position="582"/>
    </location>
</feature>
<evidence type="ECO:0000313" key="3">
    <source>
        <dbReference type="Proteomes" id="UP000289857"/>
    </source>
</evidence>
<dbReference type="AlphaFoldDB" id="A0A4Q1KBY5"/>
<dbReference type="EMBL" id="SBKN01000001">
    <property type="protein sequence ID" value="RXR24206.1"/>
    <property type="molecule type" value="Genomic_DNA"/>
</dbReference>
<dbReference type="OrthoDB" id="1429559at2"/>
<gene>
    <name evidence="2" type="ORF">EQG61_01855</name>
</gene>
<dbReference type="Proteomes" id="UP000289857">
    <property type="component" value="Unassembled WGS sequence"/>
</dbReference>
<protein>
    <recommendedName>
        <fullName evidence="4">Tetratricopeptide repeat protein</fullName>
    </recommendedName>
</protein>
<evidence type="ECO:0000256" key="1">
    <source>
        <dbReference type="SAM" id="SignalP"/>
    </source>
</evidence>
<feature type="signal peptide" evidence="1">
    <location>
        <begin position="1"/>
        <end position="18"/>
    </location>
</feature>
<dbReference type="RefSeq" id="WP_129460185.1">
    <property type="nucleotide sequence ID" value="NZ_SBKN01000001.1"/>
</dbReference>
<comment type="caution">
    <text evidence="2">The sequence shown here is derived from an EMBL/GenBank/DDBJ whole genome shotgun (WGS) entry which is preliminary data.</text>
</comment>
<keyword evidence="3" id="KW-1185">Reference proteome</keyword>
<keyword evidence="1" id="KW-0732">Signal</keyword>
<proteinExistence type="predicted"/>